<evidence type="ECO:0000256" key="5">
    <source>
        <dbReference type="ARBA" id="ARBA00022989"/>
    </source>
</evidence>
<feature type="transmembrane region" description="Helical" evidence="7">
    <location>
        <begin position="361"/>
        <end position="382"/>
    </location>
</feature>
<feature type="transmembrane region" description="Helical" evidence="7">
    <location>
        <begin position="15"/>
        <end position="40"/>
    </location>
</feature>
<evidence type="ECO:0000313" key="9">
    <source>
        <dbReference type="EMBL" id="AJY45218.1"/>
    </source>
</evidence>
<keyword evidence="10" id="KW-1185">Reference proteome</keyword>
<feature type="transmembrane region" description="Helical" evidence="7">
    <location>
        <begin position="321"/>
        <end position="340"/>
    </location>
</feature>
<feature type="domain" description="ABC3 transporter permease C-terminal" evidence="8">
    <location>
        <begin position="270"/>
        <end position="383"/>
    </location>
</feature>
<dbReference type="OrthoDB" id="5137249at2"/>
<dbReference type="PANTHER" id="PTHR30489:SF0">
    <property type="entry name" value="LIPOPROTEIN-RELEASING SYSTEM TRANSMEMBRANE PROTEIN LOLE"/>
    <property type="match status" value="1"/>
</dbReference>
<dbReference type="PANTHER" id="PTHR30489">
    <property type="entry name" value="LIPOPROTEIN-RELEASING SYSTEM TRANSMEMBRANE PROTEIN LOLE"/>
    <property type="match status" value="1"/>
</dbReference>
<evidence type="ECO:0000259" key="8">
    <source>
        <dbReference type="Pfam" id="PF02687"/>
    </source>
</evidence>
<dbReference type="Proteomes" id="UP000032611">
    <property type="component" value="Chromosome"/>
</dbReference>
<reference evidence="9 10" key="1">
    <citation type="journal article" date="2015" name="Genome Announc.">
        <title>Complete genome sequence of Martelella endophytica YC6887, which has antifungal activity associated with a halophyte.</title>
        <authorList>
            <person name="Khan A."/>
            <person name="Khan H."/>
            <person name="Chung E.J."/>
            <person name="Hossain M.T."/>
            <person name="Chung Y.R."/>
        </authorList>
    </citation>
    <scope>NUCLEOTIDE SEQUENCE [LARGE SCALE GENOMIC DNA]</scope>
    <source>
        <strain evidence="9">YC6887</strain>
    </source>
</reference>
<dbReference type="GO" id="GO:0044874">
    <property type="term" value="P:lipoprotein localization to outer membrane"/>
    <property type="evidence" value="ECO:0007669"/>
    <property type="project" value="TreeGrafter"/>
</dbReference>
<evidence type="ECO:0000313" key="10">
    <source>
        <dbReference type="Proteomes" id="UP000032611"/>
    </source>
</evidence>
<evidence type="ECO:0000256" key="2">
    <source>
        <dbReference type="ARBA" id="ARBA00005236"/>
    </source>
</evidence>
<dbReference type="Pfam" id="PF02687">
    <property type="entry name" value="FtsX"/>
    <property type="match status" value="2"/>
</dbReference>
<dbReference type="HOGENOM" id="CLU_005531_2_0_5"/>
<keyword evidence="6 7" id="KW-0472">Membrane</keyword>
<dbReference type="InterPro" id="IPR051447">
    <property type="entry name" value="Lipoprotein-release_system"/>
</dbReference>
<evidence type="ECO:0000256" key="3">
    <source>
        <dbReference type="ARBA" id="ARBA00022475"/>
    </source>
</evidence>
<evidence type="ECO:0000256" key="6">
    <source>
        <dbReference type="ARBA" id="ARBA00023136"/>
    </source>
</evidence>
<feature type="transmembrane region" description="Helical" evidence="7">
    <location>
        <begin position="751"/>
        <end position="770"/>
    </location>
</feature>
<feature type="transmembrane region" description="Helical" evidence="7">
    <location>
        <begin position="661"/>
        <end position="682"/>
    </location>
</feature>
<proteinExistence type="inferred from homology"/>
<dbReference type="PROSITE" id="PS51257">
    <property type="entry name" value="PROKAR_LIPOPROTEIN"/>
    <property type="match status" value="1"/>
</dbReference>
<dbReference type="EMBL" id="CP010803">
    <property type="protein sequence ID" value="AJY45218.1"/>
    <property type="molecule type" value="Genomic_DNA"/>
</dbReference>
<gene>
    <name evidence="9" type="ORF">TM49_05160</name>
</gene>
<evidence type="ECO:0000256" key="7">
    <source>
        <dbReference type="SAM" id="Phobius"/>
    </source>
</evidence>
<protein>
    <submittedName>
        <fullName evidence="9">Peptide ABC transporter permease</fullName>
    </submittedName>
</protein>
<dbReference type="InterPro" id="IPR003838">
    <property type="entry name" value="ABC3_permease_C"/>
</dbReference>
<dbReference type="STRING" id="1486262.TM49_05160"/>
<comment type="similarity">
    <text evidence="2">Belongs to the ABC-4 integral membrane protein family. LolC/E subfamily.</text>
</comment>
<dbReference type="KEGG" id="mey:TM49_05160"/>
<keyword evidence="3" id="KW-1003">Cell membrane</keyword>
<dbReference type="PATRIC" id="fig|1486262.3.peg.1056"/>
<feature type="transmembrane region" description="Helical" evidence="7">
    <location>
        <begin position="265"/>
        <end position="286"/>
    </location>
</feature>
<keyword evidence="4 7" id="KW-0812">Transmembrane</keyword>
<feature type="transmembrane region" description="Helical" evidence="7">
    <location>
        <begin position="433"/>
        <end position="453"/>
    </location>
</feature>
<organism evidence="9 10">
    <name type="scientific">Martelella endophytica</name>
    <dbReference type="NCBI Taxonomy" id="1486262"/>
    <lineage>
        <taxon>Bacteria</taxon>
        <taxon>Pseudomonadati</taxon>
        <taxon>Pseudomonadota</taxon>
        <taxon>Alphaproteobacteria</taxon>
        <taxon>Hyphomicrobiales</taxon>
        <taxon>Aurantimonadaceae</taxon>
        <taxon>Martelella</taxon>
    </lineage>
</organism>
<dbReference type="RefSeq" id="WP_045679819.1">
    <property type="nucleotide sequence ID" value="NZ_CP010803.1"/>
</dbReference>
<dbReference type="AlphaFoldDB" id="A0A0D5LPG2"/>
<feature type="transmembrane region" description="Helical" evidence="7">
    <location>
        <begin position="702"/>
        <end position="724"/>
    </location>
</feature>
<comment type="subcellular location">
    <subcellularLocation>
        <location evidence="1">Cell membrane</location>
        <topology evidence="1">Multi-pass membrane protein</topology>
    </subcellularLocation>
</comment>
<sequence length="787" mass="86138">MAILDRKLFRDVLRLWTQLLAVALVLACGVATLIMAVGVYRSLIETRDTFYERYRFADVFATVTRAPDHLADDIRAIDGVVRADFRVMRSVVLDITGMTMPAAGTVISTPDTGEPELNRLYIRVGRLPDPDRIGEVAVSENFAKAHGFSPGDRFEALMNGKKRMLTITAIVLSPEYVYAIGPGDMVPDSKRYGILFMPATALDGIFDMDGAFNAVSLALSRSASEDAVIEKLDTLLKPYGGIGAYGRDRQMSNAFLDGELQGLEAMASIIPPIFLAVAAFLVNMVLSRLVTLEREQIGLLKALGFSSAVIAIHYVKLVLIIAVFGIIIGCTLGSWWGLGMTRIYVRFYTFPFLVFDWSRDVYLLATAVATGAALLGAIRVIYKAASLPAAVAMRPPEPVRYRLAFAGRWHWPQLLSQLSIMALRNLTRFPVRAGMTVIGIAMPVALLTVGLSMSNSMDAMIKTIFFDTERQDATVNFTDPQAPEALLSVMRLPGVMRAESTRSVPVIVRNGYREKHLAINAAADSNDLSRVVNRDAVQLSIPPAGLMISERVADTLGLAVGDLAEVELVSRNHRLVELPVTSVVQSLLGLAVFMDGEALDRMIGDGRRISGVNIAVDEARLDGFYAAVKATPAIASVALNRLSLENFRRSMRENIDIMSSVYIALAAVITFGIVYNTARILLSERGRELASLRVLGFSRAEVSRVLLLEITVLLVLSQPIGWFVGNRLARIVVDGFSSDLFTIPFEIDPSSYARASLVVVVAGLVSALIVRRRIDRFDLVEVLKTRE</sequence>
<accession>A0A0D5LPG2</accession>
<evidence type="ECO:0000256" key="1">
    <source>
        <dbReference type="ARBA" id="ARBA00004651"/>
    </source>
</evidence>
<name>A0A0D5LPG2_MAREN</name>
<feature type="domain" description="ABC3 transporter permease C-terminal" evidence="8">
    <location>
        <begin position="661"/>
        <end position="774"/>
    </location>
</feature>
<evidence type="ECO:0000256" key="4">
    <source>
        <dbReference type="ARBA" id="ARBA00022692"/>
    </source>
</evidence>
<keyword evidence="5 7" id="KW-1133">Transmembrane helix</keyword>
<dbReference type="GO" id="GO:0098797">
    <property type="term" value="C:plasma membrane protein complex"/>
    <property type="evidence" value="ECO:0007669"/>
    <property type="project" value="TreeGrafter"/>
</dbReference>